<dbReference type="Gene3D" id="3.40.50.80">
    <property type="entry name" value="Nucleotide-binding domain of ferredoxin-NADP reductase (FNR) module"/>
    <property type="match status" value="1"/>
</dbReference>
<evidence type="ECO:0000259" key="13">
    <source>
        <dbReference type="PROSITE" id="PS51384"/>
    </source>
</evidence>
<keyword evidence="5 12" id="KW-0479">Metal-binding</keyword>
<feature type="binding site" evidence="12">
    <location>
        <position position="197"/>
    </location>
    <ligand>
        <name>[2Fe-2S] cluster</name>
        <dbReference type="ChEBI" id="CHEBI:190135"/>
    </ligand>
</feature>
<dbReference type="Pfam" id="PF10418">
    <property type="entry name" value="DHODB_Fe-S_bind"/>
    <property type="match status" value="1"/>
</dbReference>
<keyword evidence="4 12" id="KW-0001">2Fe-2S</keyword>
<evidence type="ECO:0000313" key="14">
    <source>
        <dbReference type="EMBL" id="SDE87574.1"/>
    </source>
</evidence>
<evidence type="ECO:0000256" key="6">
    <source>
        <dbReference type="ARBA" id="ARBA00022827"/>
    </source>
</evidence>
<evidence type="ECO:0000256" key="12">
    <source>
        <dbReference type="PIRSR" id="PIRSR006816-2"/>
    </source>
</evidence>
<dbReference type="PANTHER" id="PTHR43513:SF3">
    <property type="entry name" value="DIHYDROOROTATE DEHYDROGENASE B (NAD(+)), ELECTRON TRANSFER SUBUNIT-RELATED"/>
    <property type="match status" value="1"/>
</dbReference>
<dbReference type="InterPro" id="IPR017927">
    <property type="entry name" value="FAD-bd_FR_type"/>
</dbReference>
<evidence type="ECO:0000256" key="11">
    <source>
        <dbReference type="PIRSR" id="PIRSR006816-1"/>
    </source>
</evidence>
<dbReference type="RefSeq" id="WP_091227006.1">
    <property type="nucleotide sequence ID" value="NZ_FNBG01000003.1"/>
</dbReference>
<dbReference type="SUPFAM" id="SSF52343">
    <property type="entry name" value="Ferredoxin reductase-like, C-terminal NADP-linked domain"/>
    <property type="match status" value="1"/>
</dbReference>
<comment type="cofactor">
    <cofactor evidence="10">
        <name>[2Fe-2S] cluster</name>
        <dbReference type="ChEBI" id="CHEBI:190135"/>
    </cofactor>
</comment>
<organism evidence="14 15">
    <name type="scientific">Fontibacillus panacisegetis</name>
    <dbReference type="NCBI Taxonomy" id="670482"/>
    <lineage>
        <taxon>Bacteria</taxon>
        <taxon>Bacillati</taxon>
        <taxon>Bacillota</taxon>
        <taxon>Bacilli</taxon>
        <taxon>Bacillales</taxon>
        <taxon>Paenibacillaceae</taxon>
        <taxon>Fontibacillus</taxon>
    </lineage>
</organism>
<dbReference type="GO" id="GO:0016491">
    <property type="term" value="F:oxidoreductase activity"/>
    <property type="evidence" value="ECO:0007669"/>
    <property type="project" value="InterPro"/>
</dbReference>
<evidence type="ECO:0000256" key="10">
    <source>
        <dbReference type="ARBA" id="ARBA00034078"/>
    </source>
</evidence>
<feature type="domain" description="FAD-binding FR-type" evidence="13">
    <location>
        <begin position="1"/>
        <end position="91"/>
    </location>
</feature>
<dbReference type="SUPFAM" id="SSF63380">
    <property type="entry name" value="Riboflavin synthase domain-like"/>
    <property type="match status" value="1"/>
</dbReference>
<protein>
    <submittedName>
        <fullName evidence="14">Dihydroorotate dehydrogenase electron transfer subunit</fullName>
    </submittedName>
</protein>
<evidence type="ECO:0000256" key="1">
    <source>
        <dbReference type="ARBA" id="ARBA00006422"/>
    </source>
</evidence>
<proteinExistence type="inferred from homology"/>
<evidence type="ECO:0000256" key="4">
    <source>
        <dbReference type="ARBA" id="ARBA00022714"/>
    </source>
</evidence>
<accession>A0A1G7GHH6</accession>
<keyword evidence="7" id="KW-0249">Electron transport</keyword>
<dbReference type="PIRSF" id="PIRSF006816">
    <property type="entry name" value="Cyc3_hyd_g"/>
    <property type="match status" value="1"/>
</dbReference>
<keyword evidence="9 12" id="KW-0411">Iron-sulfur</keyword>
<sequence>MAEVLSNVQVAPGVFRLAVKGHDGGRMGQFYMLRAWDRYPLLSRPISIFDISRDVIEFLYIVAGEGTEMFSRLETGDPISLEGPFGNGFEKPTGKTAFIGGGIGIAPFYYALREIKNADVYLGFSRDSYMVDEFRKATTGNVYVDIGGIILNSVDFNAYDTIYTCGPHPMLHAVQRKQIESGSKAKIYVSLENRMACGIGACLVCSVKCKDGRKKACADGPVFLAEEVVFE</sequence>
<dbReference type="InterPro" id="IPR039261">
    <property type="entry name" value="FNR_nucleotide-bd"/>
</dbReference>
<dbReference type="InterPro" id="IPR019480">
    <property type="entry name" value="Dihydroorotate_DH_Fe-S-bd"/>
</dbReference>
<feature type="binding site" evidence="11">
    <location>
        <begin position="44"/>
        <end position="47"/>
    </location>
    <ligand>
        <name>FAD</name>
        <dbReference type="ChEBI" id="CHEBI:57692"/>
    </ligand>
</feature>
<dbReference type="STRING" id="670482.SAMN04488542_10356"/>
<evidence type="ECO:0000256" key="2">
    <source>
        <dbReference type="ARBA" id="ARBA00022448"/>
    </source>
</evidence>
<dbReference type="GO" id="GO:0046872">
    <property type="term" value="F:metal ion binding"/>
    <property type="evidence" value="ECO:0007669"/>
    <property type="project" value="UniProtKB-KW"/>
</dbReference>
<keyword evidence="6 11" id="KW-0274">FAD</keyword>
<dbReference type="GO" id="GO:0051537">
    <property type="term" value="F:2 iron, 2 sulfur cluster binding"/>
    <property type="evidence" value="ECO:0007669"/>
    <property type="project" value="UniProtKB-KW"/>
</dbReference>
<dbReference type="OrthoDB" id="9778346at2"/>
<evidence type="ECO:0000256" key="8">
    <source>
        <dbReference type="ARBA" id="ARBA00023004"/>
    </source>
</evidence>
<dbReference type="PROSITE" id="PS51384">
    <property type="entry name" value="FAD_FR"/>
    <property type="match status" value="1"/>
</dbReference>
<dbReference type="GO" id="GO:0050660">
    <property type="term" value="F:flavin adenine dinucleotide binding"/>
    <property type="evidence" value="ECO:0007669"/>
    <property type="project" value="InterPro"/>
</dbReference>
<dbReference type="EMBL" id="FNBG01000003">
    <property type="protein sequence ID" value="SDE87574.1"/>
    <property type="molecule type" value="Genomic_DNA"/>
</dbReference>
<name>A0A1G7GHH6_9BACL</name>
<keyword evidence="8 12" id="KW-0408">Iron</keyword>
<dbReference type="PANTHER" id="PTHR43513">
    <property type="entry name" value="DIHYDROOROTATE DEHYDROGENASE B (NAD(+)), ELECTRON TRANSFER SUBUNIT"/>
    <property type="match status" value="1"/>
</dbReference>
<dbReference type="InterPro" id="IPR037117">
    <property type="entry name" value="Dihydroorotate_DH_ele_sf"/>
</dbReference>
<evidence type="ECO:0000256" key="7">
    <source>
        <dbReference type="ARBA" id="ARBA00022982"/>
    </source>
</evidence>
<keyword evidence="3 11" id="KW-0285">Flavoprotein</keyword>
<evidence type="ECO:0000313" key="15">
    <source>
        <dbReference type="Proteomes" id="UP000198972"/>
    </source>
</evidence>
<dbReference type="CDD" id="cd06218">
    <property type="entry name" value="DHOD_e_trans"/>
    <property type="match status" value="1"/>
</dbReference>
<evidence type="ECO:0000256" key="3">
    <source>
        <dbReference type="ARBA" id="ARBA00022630"/>
    </source>
</evidence>
<dbReference type="InterPro" id="IPR012165">
    <property type="entry name" value="Cyt_c3_hydrogenase_gsu"/>
</dbReference>
<dbReference type="InterPro" id="IPR017938">
    <property type="entry name" value="Riboflavin_synthase-like_b-brl"/>
</dbReference>
<dbReference type="AlphaFoldDB" id="A0A1G7GHH6"/>
<dbReference type="Proteomes" id="UP000198972">
    <property type="component" value="Unassembled WGS sequence"/>
</dbReference>
<reference evidence="14 15" key="1">
    <citation type="submission" date="2016-10" db="EMBL/GenBank/DDBJ databases">
        <authorList>
            <person name="de Groot N.N."/>
        </authorList>
    </citation>
    <scope>NUCLEOTIDE SEQUENCE [LARGE SCALE GENOMIC DNA]</scope>
    <source>
        <strain evidence="14 15">DSM 28129</strain>
    </source>
</reference>
<dbReference type="NCBIfam" id="NF000798">
    <property type="entry name" value="PRK00054.1-3"/>
    <property type="match status" value="1"/>
</dbReference>
<feature type="binding site" evidence="11">
    <location>
        <begin position="66"/>
        <end position="67"/>
    </location>
    <ligand>
        <name>FAD</name>
        <dbReference type="ChEBI" id="CHEBI:57692"/>
    </ligand>
</feature>
<feature type="binding site" evidence="12">
    <location>
        <position position="205"/>
    </location>
    <ligand>
        <name>[2Fe-2S] cluster</name>
        <dbReference type="ChEBI" id="CHEBI:190135"/>
    </ligand>
</feature>
<feature type="binding site" evidence="12">
    <location>
        <position position="202"/>
    </location>
    <ligand>
        <name>[2Fe-2S] cluster</name>
        <dbReference type="ChEBI" id="CHEBI:190135"/>
    </ligand>
</feature>
<dbReference type="GO" id="GO:0006221">
    <property type="term" value="P:pyrimidine nucleotide biosynthetic process"/>
    <property type="evidence" value="ECO:0007669"/>
    <property type="project" value="InterPro"/>
</dbReference>
<keyword evidence="15" id="KW-1185">Reference proteome</keyword>
<comment type="cofactor">
    <cofactor evidence="11">
        <name>FAD</name>
        <dbReference type="ChEBI" id="CHEBI:57692"/>
    </cofactor>
    <text evidence="11">Binds 1 FAD per subunit.</text>
</comment>
<feature type="binding site" evidence="12">
    <location>
        <position position="217"/>
    </location>
    <ligand>
        <name>[2Fe-2S] cluster</name>
        <dbReference type="ChEBI" id="CHEBI:190135"/>
    </ligand>
</feature>
<evidence type="ECO:0000256" key="9">
    <source>
        <dbReference type="ARBA" id="ARBA00023014"/>
    </source>
</evidence>
<dbReference type="InterPro" id="IPR050353">
    <property type="entry name" value="PyrK_electron_transfer"/>
</dbReference>
<dbReference type="Gene3D" id="2.40.30.10">
    <property type="entry name" value="Translation factors"/>
    <property type="match status" value="1"/>
</dbReference>
<evidence type="ECO:0000256" key="5">
    <source>
        <dbReference type="ARBA" id="ARBA00022723"/>
    </source>
</evidence>
<keyword evidence="2" id="KW-0813">Transport</keyword>
<dbReference type="Gene3D" id="2.10.240.10">
    <property type="entry name" value="Dihydroorotate dehydrogenase, electron transfer subunit"/>
    <property type="match status" value="1"/>
</dbReference>
<comment type="cofactor">
    <cofactor evidence="12">
        <name>[2Fe-2S] cluster</name>
        <dbReference type="ChEBI" id="CHEBI:190135"/>
    </cofactor>
    <text evidence="12">Binds 1 [2Fe-2S] cluster per subunit.</text>
</comment>
<gene>
    <name evidence="14" type="ORF">SAMN04488542_10356</name>
</gene>
<comment type="similarity">
    <text evidence="1">Belongs to the PyrK family.</text>
</comment>